<evidence type="ECO:0000256" key="1">
    <source>
        <dbReference type="ARBA" id="ARBA00022649"/>
    </source>
</evidence>
<evidence type="ECO:0000313" key="8">
    <source>
        <dbReference type="EMBL" id="NJP01578.1"/>
    </source>
</evidence>
<keyword evidence="1 6" id="KW-1277">Toxin-antitoxin system</keyword>
<proteinExistence type="inferred from homology"/>
<sequence length="212" mass="24411">MTIDEFSKERRIESIVHFTTNRGALGIFASNGLKSRQRLDADEQLKHIFQPNAQSRNKDAAWLDYANLSISRINTSFFHFSGNWHREKDFFWCIFDFSPEIMQHDGVWFTTTNNIYSGVRRAQGIAGLEAAFNERTTLWSNNVIARPADHPLYLPTCPQAEILYPGEVSTDHLQRVYARCDSDSNEIVAQMYAVNHRVVPVIVNPDLFDEIK</sequence>
<evidence type="ECO:0000313" key="9">
    <source>
        <dbReference type="Proteomes" id="UP000746535"/>
    </source>
</evidence>
<comment type="caution">
    <text evidence="8">The sequence shown here is derived from an EMBL/GenBank/DDBJ whole genome shotgun (WGS) entry which is preliminary data.</text>
</comment>
<name>A0ABX0YHT5_9PSED</name>
<keyword evidence="9" id="KW-1185">Reference proteome</keyword>
<protein>
    <submittedName>
        <fullName evidence="8">DUF4433 domain-containing protein</fullName>
    </submittedName>
</protein>
<dbReference type="EMBL" id="JAAVJI010000006">
    <property type="protein sequence ID" value="NJP01578.1"/>
    <property type="molecule type" value="Genomic_DNA"/>
</dbReference>
<evidence type="ECO:0000256" key="3">
    <source>
        <dbReference type="ARBA" id="ARBA00022679"/>
    </source>
</evidence>
<keyword evidence="2" id="KW-0328">Glycosyltransferase</keyword>
<evidence type="ECO:0000256" key="5">
    <source>
        <dbReference type="ARBA" id="ARBA00023125"/>
    </source>
</evidence>
<comment type="caution">
    <text evidence="6">Lacks conserved residue(s) required for the propagation of feature annotation.</text>
</comment>
<gene>
    <name evidence="8" type="ORF">HBH25_12040</name>
</gene>
<keyword evidence="3" id="KW-0808">Transferase</keyword>
<evidence type="ECO:0000256" key="2">
    <source>
        <dbReference type="ARBA" id="ARBA00022676"/>
    </source>
</evidence>
<evidence type="ECO:0000256" key="6">
    <source>
        <dbReference type="PROSITE-ProRule" id="PRU01362"/>
    </source>
</evidence>
<evidence type="ECO:0000259" key="7">
    <source>
        <dbReference type="PROSITE" id="PS52018"/>
    </source>
</evidence>
<dbReference type="Pfam" id="PF14487">
    <property type="entry name" value="DarT"/>
    <property type="match status" value="1"/>
</dbReference>
<dbReference type="RefSeq" id="WP_168084156.1">
    <property type="nucleotide sequence ID" value="NZ_JAAVJI010000006.1"/>
</dbReference>
<feature type="domain" description="DarT" evidence="7">
    <location>
        <begin position="13"/>
        <end position="209"/>
    </location>
</feature>
<dbReference type="InterPro" id="IPR029494">
    <property type="entry name" value="DarT"/>
</dbReference>
<accession>A0ABX0YHT5</accession>
<comment type="similarity">
    <text evidence="6">Belongs to the DarT ADP-ribosyltransferase family.</text>
</comment>
<dbReference type="Proteomes" id="UP000746535">
    <property type="component" value="Unassembled WGS sequence"/>
</dbReference>
<keyword evidence="4" id="KW-0548">Nucleotidyltransferase</keyword>
<reference evidence="8 9" key="1">
    <citation type="submission" date="2020-03" db="EMBL/GenBank/DDBJ databases">
        <authorList>
            <person name="Wang L."/>
            <person name="He N."/>
            <person name="Li Y."/>
            <person name="Fang Y."/>
            <person name="Zhang F."/>
        </authorList>
    </citation>
    <scope>NUCLEOTIDE SEQUENCE [LARGE SCALE GENOMIC DNA]</scope>
    <source>
        <strain evidence="9">hsmgli-8</strain>
    </source>
</reference>
<evidence type="ECO:0000256" key="4">
    <source>
        <dbReference type="ARBA" id="ARBA00022695"/>
    </source>
</evidence>
<organism evidence="8 9">
    <name type="scientific">Pseudomonas quercus</name>
    <dbReference type="NCBI Taxonomy" id="2722792"/>
    <lineage>
        <taxon>Bacteria</taxon>
        <taxon>Pseudomonadati</taxon>
        <taxon>Pseudomonadota</taxon>
        <taxon>Gammaproteobacteria</taxon>
        <taxon>Pseudomonadales</taxon>
        <taxon>Pseudomonadaceae</taxon>
        <taxon>Pseudomonas</taxon>
    </lineage>
</organism>
<dbReference type="PROSITE" id="PS52018">
    <property type="entry name" value="DART"/>
    <property type="match status" value="1"/>
</dbReference>
<keyword evidence="5 6" id="KW-0238">DNA-binding</keyword>